<organism evidence="1 2">
    <name type="scientific">Portunus trituberculatus</name>
    <name type="common">Swimming crab</name>
    <name type="synonym">Neptunus trituberculatus</name>
    <dbReference type="NCBI Taxonomy" id="210409"/>
    <lineage>
        <taxon>Eukaryota</taxon>
        <taxon>Metazoa</taxon>
        <taxon>Ecdysozoa</taxon>
        <taxon>Arthropoda</taxon>
        <taxon>Crustacea</taxon>
        <taxon>Multicrustacea</taxon>
        <taxon>Malacostraca</taxon>
        <taxon>Eumalacostraca</taxon>
        <taxon>Eucarida</taxon>
        <taxon>Decapoda</taxon>
        <taxon>Pleocyemata</taxon>
        <taxon>Brachyura</taxon>
        <taxon>Eubrachyura</taxon>
        <taxon>Portunoidea</taxon>
        <taxon>Portunidae</taxon>
        <taxon>Portuninae</taxon>
        <taxon>Portunus</taxon>
    </lineage>
</organism>
<reference evidence="1 2" key="1">
    <citation type="submission" date="2019-05" db="EMBL/GenBank/DDBJ databases">
        <title>Another draft genome of Portunus trituberculatus and its Hox gene families provides insights of decapod evolution.</title>
        <authorList>
            <person name="Jeong J.-H."/>
            <person name="Song I."/>
            <person name="Kim S."/>
            <person name="Choi T."/>
            <person name="Kim D."/>
            <person name="Ryu S."/>
            <person name="Kim W."/>
        </authorList>
    </citation>
    <scope>NUCLEOTIDE SEQUENCE [LARGE SCALE GENOMIC DNA]</scope>
    <source>
        <tissue evidence="1">Muscle</tissue>
    </source>
</reference>
<gene>
    <name evidence="1" type="ORF">E2C01_017525</name>
</gene>
<accession>A0A5B7DTQ6</accession>
<sequence>MKILGQNLSRAVTALGPVLWEKVAVGSGLGPKAGNWQQVLFFPLRAQASVIIIHLQRLTLGKGSSSISAVHQMLPAEWGWLGRGVWQVIAHGDPCEERQGCRVTAPTPSGLGWALGEEGFGPVPTQNRIIIVEYRIVKNHIVENRIVENRILENLIVENRIVKNRIVENRIVENRIMENRIVENRIVENRIIKNRIVENRIVENRIVENRIVENRIVENRIVENRIVENRNVKNRIVENCIVENCIVENHIVENRIKTLYYGGL</sequence>
<dbReference type="Proteomes" id="UP000324222">
    <property type="component" value="Unassembled WGS sequence"/>
</dbReference>
<dbReference type="AlphaFoldDB" id="A0A5B7DTQ6"/>
<protein>
    <submittedName>
        <fullName evidence="1">Uncharacterized protein</fullName>
    </submittedName>
</protein>
<proteinExistence type="predicted"/>
<name>A0A5B7DTQ6_PORTR</name>
<evidence type="ECO:0000313" key="1">
    <source>
        <dbReference type="EMBL" id="MPC24444.1"/>
    </source>
</evidence>
<evidence type="ECO:0000313" key="2">
    <source>
        <dbReference type="Proteomes" id="UP000324222"/>
    </source>
</evidence>
<dbReference type="EMBL" id="VSRR010001331">
    <property type="protein sequence ID" value="MPC24444.1"/>
    <property type="molecule type" value="Genomic_DNA"/>
</dbReference>
<keyword evidence="2" id="KW-1185">Reference proteome</keyword>
<comment type="caution">
    <text evidence="1">The sequence shown here is derived from an EMBL/GenBank/DDBJ whole genome shotgun (WGS) entry which is preliminary data.</text>
</comment>